<keyword evidence="1" id="KW-0732">Signal</keyword>
<feature type="signal peptide" evidence="1">
    <location>
        <begin position="1"/>
        <end position="24"/>
    </location>
</feature>
<dbReference type="AlphaFoldDB" id="A0AAN7GP49"/>
<gene>
    <name evidence="2" type="ORF">SAY87_024392</name>
</gene>
<evidence type="ECO:0000313" key="2">
    <source>
        <dbReference type="EMBL" id="KAK4740804.1"/>
    </source>
</evidence>
<evidence type="ECO:0000313" key="3">
    <source>
        <dbReference type="Proteomes" id="UP001345219"/>
    </source>
</evidence>
<dbReference type="Proteomes" id="UP001345219">
    <property type="component" value="Chromosome 19"/>
</dbReference>
<accession>A0AAN7GP49</accession>
<evidence type="ECO:0000256" key="1">
    <source>
        <dbReference type="SAM" id="SignalP"/>
    </source>
</evidence>
<organism evidence="2 3">
    <name type="scientific">Trapa incisa</name>
    <dbReference type="NCBI Taxonomy" id="236973"/>
    <lineage>
        <taxon>Eukaryota</taxon>
        <taxon>Viridiplantae</taxon>
        <taxon>Streptophyta</taxon>
        <taxon>Embryophyta</taxon>
        <taxon>Tracheophyta</taxon>
        <taxon>Spermatophyta</taxon>
        <taxon>Magnoliopsida</taxon>
        <taxon>eudicotyledons</taxon>
        <taxon>Gunneridae</taxon>
        <taxon>Pentapetalae</taxon>
        <taxon>rosids</taxon>
        <taxon>malvids</taxon>
        <taxon>Myrtales</taxon>
        <taxon>Lythraceae</taxon>
        <taxon>Trapa</taxon>
    </lineage>
</organism>
<sequence length="136" mass="15032">MKKVVVCTILFVSMAALTIMQAGAFQTKIGAGGGGRKCGECITAQMKFRCPSCSPILKCMARCLWGGKSRWQCTKRCDWSSSSSNVSTTDLCVQLFGNRPSIVDVAYVDSIEWPLEHFNFNFNLGRALRKITTKAY</sequence>
<name>A0AAN7GP49_9MYRT</name>
<comment type="caution">
    <text evidence="2">The sequence shown here is derived from an EMBL/GenBank/DDBJ whole genome shotgun (WGS) entry which is preliminary data.</text>
</comment>
<feature type="chain" id="PRO_5042926000" evidence="1">
    <location>
        <begin position="25"/>
        <end position="136"/>
    </location>
</feature>
<reference evidence="2 3" key="1">
    <citation type="journal article" date="2023" name="Hortic Res">
        <title>Pangenome of water caltrop reveals structural variations and asymmetric subgenome divergence after allopolyploidization.</title>
        <authorList>
            <person name="Zhang X."/>
            <person name="Chen Y."/>
            <person name="Wang L."/>
            <person name="Yuan Y."/>
            <person name="Fang M."/>
            <person name="Shi L."/>
            <person name="Lu R."/>
            <person name="Comes H.P."/>
            <person name="Ma Y."/>
            <person name="Chen Y."/>
            <person name="Huang G."/>
            <person name="Zhou Y."/>
            <person name="Zheng Z."/>
            <person name="Qiu Y."/>
        </authorList>
    </citation>
    <scope>NUCLEOTIDE SEQUENCE [LARGE SCALE GENOMIC DNA]</scope>
    <source>
        <tissue evidence="2">Roots</tissue>
    </source>
</reference>
<keyword evidence="3" id="KW-1185">Reference proteome</keyword>
<protein>
    <submittedName>
        <fullName evidence="2">Uncharacterized protein</fullName>
    </submittedName>
</protein>
<proteinExistence type="predicted"/>
<dbReference type="EMBL" id="JAXIOK010000024">
    <property type="protein sequence ID" value="KAK4740804.1"/>
    <property type="molecule type" value="Genomic_DNA"/>
</dbReference>